<dbReference type="EC" id="3.5.1.18" evidence="3"/>
<dbReference type="KEGG" id="apb:SAR116_0135"/>
<organism evidence="3 4">
    <name type="scientific">Puniceispirillum marinum (strain IMCC1322)</name>
    <dbReference type="NCBI Taxonomy" id="488538"/>
    <lineage>
        <taxon>Bacteria</taxon>
        <taxon>Pseudomonadati</taxon>
        <taxon>Pseudomonadota</taxon>
        <taxon>Alphaproteobacteria</taxon>
        <taxon>Candidatus Puniceispirillales</taxon>
        <taxon>Candidatus Puniceispirillaceae</taxon>
        <taxon>Candidatus Puniceispirillum</taxon>
    </lineage>
</organism>
<dbReference type="InterPro" id="IPR036249">
    <property type="entry name" value="Thioredoxin-like_sf"/>
</dbReference>
<dbReference type="InterPro" id="IPR006660">
    <property type="entry name" value="Arsenate_reductase-like"/>
</dbReference>
<protein>
    <submittedName>
        <fullName evidence="3">ArsC family protein</fullName>
        <ecNumber evidence="3">3.5.1.18</ecNumber>
    </submittedName>
</protein>
<comment type="similarity">
    <text evidence="1 2">Belongs to the ArsC family.</text>
</comment>
<proteinExistence type="inferred from homology"/>
<evidence type="ECO:0000313" key="4">
    <source>
        <dbReference type="Proteomes" id="UP000007460"/>
    </source>
</evidence>
<dbReference type="Pfam" id="PF03960">
    <property type="entry name" value="ArsC"/>
    <property type="match status" value="1"/>
</dbReference>
<gene>
    <name evidence="3" type="ordered locus">SAR116_0135</name>
</gene>
<dbReference type="PROSITE" id="PS51353">
    <property type="entry name" value="ARSC"/>
    <property type="match status" value="1"/>
</dbReference>
<reference evidence="3 4" key="1">
    <citation type="journal article" date="2010" name="J. Bacteriol.">
        <title>Complete genome sequence of "Candidatus Puniceispirillum marinum" IMCC1322, a representative of the SAR116 clade in the Alphaproteobacteria.</title>
        <authorList>
            <person name="Oh H.M."/>
            <person name="Kwon K.K."/>
            <person name="Kang I."/>
            <person name="Kang S.G."/>
            <person name="Lee J.H."/>
            <person name="Kim S.J."/>
            <person name="Cho J.C."/>
        </authorList>
    </citation>
    <scope>NUCLEOTIDE SEQUENCE [LARGE SCALE GENOMIC DNA]</scope>
    <source>
        <strain evidence="3 4">IMCC1322</strain>
    </source>
</reference>
<dbReference type="AlphaFoldDB" id="D5BP96"/>
<dbReference type="Proteomes" id="UP000007460">
    <property type="component" value="Chromosome"/>
</dbReference>
<dbReference type="Gene3D" id="3.40.30.10">
    <property type="entry name" value="Glutaredoxin"/>
    <property type="match status" value="1"/>
</dbReference>
<dbReference type="STRING" id="488538.SAR116_0135"/>
<dbReference type="eggNOG" id="COG1393">
    <property type="taxonomic scope" value="Bacteria"/>
</dbReference>
<dbReference type="PANTHER" id="PTHR30041:SF8">
    <property type="entry name" value="PROTEIN YFFB"/>
    <property type="match status" value="1"/>
</dbReference>
<evidence type="ECO:0000256" key="2">
    <source>
        <dbReference type="PROSITE-ProRule" id="PRU01282"/>
    </source>
</evidence>
<sequence>MSMAATMKNNLTIYALKTCDSSKKAISSLRVAGHEVLVVDVRADGVSDDLLASWLALHGADVMINRKSTTWRNFDEATKAESPLALLRAHPTLMKRPVIVDGDHVHVGWGKDVQTAFSI</sequence>
<evidence type="ECO:0000256" key="1">
    <source>
        <dbReference type="ARBA" id="ARBA00007198"/>
    </source>
</evidence>
<evidence type="ECO:0000313" key="3">
    <source>
        <dbReference type="EMBL" id="ADE38378.1"/>
    </source>
</evidence>
<dbReference type="SUPFAM" id="SSF52833">
    <property type="entry name" value="Thioredoxin-like"/>
    <property type="match status" value="1"/>
</dbReference>
<dbReference type="PANTHER" id="PTHR30041">
    <property type="entry name" value="ARSENATE REDUCTASE"/>
    <property type="match status" value="1"/>
</dbReference>
<dbReference type="EMBL" id="CP001751">
    <property type="protein sequence ID" value="ADE38378.1"/>
    <property type="molecule type" value="Genomic_DNA"/>
</dbReference>
<keyword evidence="4" id="KW-1185">Reference proteome</keyword>
<keyword evidence="3" id="KW-0378">Hydrolase</keyword>
<dbReference type="HOGENOM" id="CLU_116644_2_2_5"/>
<name>D5BP96_PUNMI</name>
<accession>D5BP96</accession>
<dbReference type="GO" id="GO:0009014">
    <property type="term" value="F:succinyl-diaminopimelate desuccinylase activity"/>
    <property type="evidence" value="ECO:0007669"/>
    <property type="project" value="UniProtKB-EC"/>
</dbReference>